<dbReference type="GO" id="GO:0043625">
    <property type="term" value="C:delta DNA polymerase complex"/>
    <property type="evidence" value="ECO:0007669"/>
    <property type="project" value="TreeGrafter"/>
</dbReference>
<dbReference type="SUPFAM" id="SSF56672">
    <property type="entry name" value="DNA/RNA polymerases"/>
    <property type="match status" value="1"/>
</dbReference>
<keyword evidence="6" id="KW-0238">DNA-binding</keyword>
<dbReference type="Gene3D" id="3.30.342.10">
    <property type="entry name" value="DNA Polymerase, chain B, domain 1"/>
    <property type="match status" value="1"/>
</dbReference>
<dbReference type="Gene3D" id="1.10.287.690">
    <property type="entry name" value="Helix hairpin bin"/>
    <property type="match status" value="1"/>
</dbReference>
<comment type="catalytic activity">
    <reaction evidence="7">
        <text>DNA(n) + a 2'-deoxyribonucleoside 5'-triphosphate = DNA(n+1) + diphosphate</text>
        <dbReference type="Rhea" id="RHEA:22508"/>
        <dbReference type="Rhea" id="RHEA-COMP:17339"/>
        <dbReference type="Rhea" id="RHEA-COMP:17340"/>
        <dbReference type="ChEBI" id="CHEBI:33019"/>
        <dbReference type="ChEBI" id="CHEBI:61560"/>
        <dbReference type="ChEBI" id="CHEBI:173112"/>
        <dbReference type="EC" id="2.7.7.7"/>
    </reaction>
</comment>
<dbReference type="PRINTS" id="PR00106">
    <property type="entry name" value="DNAPOLB"/>
</dbReference>
<dbReference type="GO" id="GO:0045004">
    <property type="term" value="P:DNA replication proofreading"/>
    <property type="evidence" value="ECO:0007669"/>
    <property type="project" value="TreeGrafter"/>
</dbReference>
<evidence type="ECO:0000256" key="3">
    <source>
        <dbReference type="ARBA" id="ARBA00022679"/>
    </source>
</evidence>
<feature type="domain" description="DNA-directed DNA polymerase family B multifunctional" evidence="8">
    <location>
        <begin position="657"/>
        <end position="1145"/>
    </location>
</feature>
<evidence type="ECO:0000256" key="1">
    <source>
        <dbReference type="ARBA" id="ARBA00005755"/>
    </source>
</evidence>
<evidence type="ECO:0000256" key="5">
    <source>
        <dbReference type="ARBA" id="ARBA00022932"/>
    </source>
</evidence>
<dbReference type="InterPro" id="IPR006172">
    <property type="entry name" value="DNA-dir_DNA_pol_B"/>
</dbReference>
<dbReference type="PANTHER" id="PTHR10322">
    <property type="entry name" value="DNA POLYMERASE CATALYTIC SUBUNIT"/>
    <property type="match status" value="1"/>
</dbReference>
<accession>A0A6C0JXQ5</accession>
<dbReference type="GO" id="GO:0008296">
    <property type="term" value="F:3'-5'-DNA exonuclease activity"/>
    <property type="evidence" value="ECO:0007669"/>
    <property type="project" value="TreeGrafter"/>
</dbReference>
<dbReference type="GO" id="GO:0006287">
    <property type="term" value="P:base-excision repair, gap-filling"/>
    <property type="evidence" value="ECO:0007669"/>
    <property type="project" value="TreeGrafter"/>
</dbReference>
<dbReference type="EC" id="2.7.7.7" evidence="2"/>
<keyword evidence="4" id="KW-0548">Nucleotidyltransferase</keyword>
<dbReference type="InterPro" id="IPR006134">
    <property type="entry name" value="DNA-dir_DNA_pol_B_multi_dom"/>
</dbReference>
<comment type="similarity">
    <text evidence="1">Belongs to the DNA polymerase type-B family.</text>
</comment>
<feature type="domain" description="DNA-directed DNA polymerase family B exonuclease" evidence="9">
    <location>
        <begin position="367"/>
        <end position="516"/>
    </location>
</feature>
<evidence type="ECO:0000256" key="6">
    <source>
        <dbReference type="ARBA" id="ARBA00023125"/>
    </source>
</evidence>
<dbReference type="PROSITE" id="PS00116">
    <property type="entry name" value="DNA_POLYMERASE_B"/>
    <property type="match status" value="1"/>
</dbReference>
<name>A0A6C0JXQ5_9ZZZZ</name>
<dbReference type="EMBL" id="MN740737">
    <property type="protein sequence ID" value="QHU09490.1"/>
    <property type="molecule type" value="Genomic_DNA"/>
</dbReference>
<dbReference type="InterPro" id="IPR036397">
    <property type="entry name" value="RNaseH_sf"/>
</dbReference>
<sequence length="1260" mass="140582">MKTTFQILDAYAQDLEIQVETDTTREVAYIGAESDDDGEVRSRRRARAPLPKTTKRKRMIIHLFGTSAEGKSVRANIEGFEPFFYVRLPFDTKSGQQEFKQRIELLVKASCDYSLKLATGELDFEITFCKKKMLFGYTAGAQFPFACLKVRSIAAWRALRSYFLEKETSRPIFELFKGQGALEVFEANLDPMLRFFHLRNIQPCGWVSTDLELDEFDSDMQQINCHWEDITPCTKPPLPVAPFCLASWDIECYSENGEFPLPKKTYERIAKLLFAGARDGAHAADLIRSAALYPENPPDGMDGLYHRNGQPVNRKALDTLMESTFQSDLDTVLKGREGLVGTSRDEKVKEIHALLKKTIERVLPLAGDPVIQIGVVLQRGGCGQERHIFVLGSCDPVEGATLYTYETERELILGWAKALCQWNTDILLGYNIFGFDERYVWIRAEELGIAESEEIQLLTRLQDTGKSFTLEEKFLSSSALGDNTMYIWTAQGRLQIDLYHYVKRSYALASYKLDDVCQHFMSGSLKGVEVGPETWTIKTKTTADVIPGRSIVLLDETGDALVEKLKVVHVNKNSEIIVELPADADDLVAVVGAAVKWVMVKDDISPQEIFKLHRGTAADRSKVAAYCVQDCVLVLDLYKKLDVFNNAMAMANACSVPVGYIFTRGQGIKIESLIFKECHERGQLIKVLESSRQSDDTPAESYEGAIVLDPIPGFYFDSPIGVADFASLYPSTIISENISYDTLVWVKNYSLTGKFNGFDFGAEVVDPDPAVRWTDIEFDIWGSDPEDKRKHPAKIKTGLRICRFAQLPGNTKGALPDIVQKLLAARKAKRKEGAAETDPFKKALLDAEQLAYKLTANSLYGQLGSATFKIRLQHLAASVTAYGRKQIMFAKAAIERFYGPAAQDPRCSAVTVYGDTDSLFVNFNARNPETGETLTGQAAIEATMHLTEEAGKFVSRCLKPPHDFEYDKVFSPFIIFSKKRYVGNKYEESPTDYYQNSMGIATKRRDYAPIVKLIYGGALQILLTKKNIPEALGFVKEKLKELVDAKMSLNMLTMSKSLRAEYASATPPAHKVLAERIKERDPGNAPASGERVPFIYVLPPVGQLASKLQGERVETPTFIKEKGLKPDYRFYIEHQLMNPINQLFALVAEKIPGVVMPRGGWSAATEADRLNATSAAIFDEILGVCDKSAGRRFAEKFFAGATISSSPAKPRLTKTAVTTAAAPKQTTMNTYFIDKMIIKAIDTDKKKKSSKKAGPNTVDK</sequence>
<keyword evidence="5" id="KW-0239">DNA-directed DNA polymerase</keyword>
<proteinExistence type="inferred from homology"/>
<dbReference type="InterPro" id="IPR023211">
    <property type="entry name" value="DNA_pol_palm_dom_sf"/>
</dbReference>
<dbReference type="Gene3D" id="3.90.1600.10">
    <property type="entry name" value="Palm domain of DNA polymerase"/>
    <property type="match status" value="1"/>
</dbReference>
<dbReference type="PANTHER" id="PTHR10322:SF23">
    <property type="entry name" value="DNA POLYMERASE DELTA CATALYTIC SUBUNIT"/>
    <property type="match status" value="1"/>
</dbReference>
<dbReference type="InterPro" id="IPR050240">
    <property type="entry name" value="DNA_pol_type-B"/>
</dbReference>
<dbReference type="SUPFAM" id="SSF53098">
    <property type="entry name" value="Ribonuclease H-like"/>
    <property type="match status" value="1"/>
</dbReference>
<evidence type="ECO:0000259" key="9">
    <source>
        <dbReference type="Pfam" id="PF03104"/>
    </source>
</evidence>
<dbReference type="Pfam" id="PF00136">
    <property type="entry name" value="DNA_pol_B"/>
    <property type="match status" value="1"/>
</dbReference>
<dbReference type="Gene3D" id="1.10.132.60">
    <property type="entry name" value="DNA polymerase family B, C-terminal domain"/>
    <property type="match status" value="1"/>
</dbReference>
<dbReference type="InterPro" id="IPR043502">
    <property type="entry name" value="DNA/RNA_pol_sf"/>
</dbReference>
<dbReference type="Pfam" id="PF03104">
    <property type="entry name" value="DNA_pol_B_exo1"/>
    <property type="match status" value="2"/>
</dbReference>
<evidence type="ECO:0000256" key="4">
    <source>
        <dbReference type="ARBA" id="ARBA00022695"/>
    </source>
</evidence>
<dbReference type="InterPro" id="IPR012337">
    <property type="entry name" value="RNaseH-like_sf"/>
</dbReference>
<evidence type="ECO:0000256" key="7">
    <source>
        <dbReference type="ARBA" id="ARBA00049244"/>
    </source>
</evidence>
<keyword evidence="3" id="KW-0808">Transferase</keyword>
<dbReference type="InterPro" id="IPR042087">
    <property type="entry name" value="DNA_pol_B_thumb"/>
</dbReference>
<dbReference type="Gene3D" id="3.30.420.10">
    <property type="entry name" value="Ribonuclease H-like superfamily/Ribonuclease H"/>
    <property type="match status" value="2"/>
</dbReference>
<dbReference type="InterPro" id="IPR006133">
    <property type="entry name" value="DNA-dir_DNA_pol_B_exonuc"/>
</dbReference>
<protein>
    <recommendedName>
        <fullName evidence="2">DNA-directed DNA polymerase</fullName>
        <ecNumber evidence="2">2.7.7.7</ecNumber>
    </recommendedName>
</protein>
<evidence type="ECO:0000259" key="8">
    <source>
        <dbReference type="Pfam" id="PF00136"/>
    </source>
</evidence>
<dbReference type="GO" id="GO:0006297">
    <property type="term" value="P:nucleotide-excision repair, DNA gap filling"/>
    <property type="evidence" value="ECO:0007669"/>
    <property type="project" value="TreeGrafter"/>
</dbReference>
<dbReference type="GO" id="GO:0000166">
    <property type="term" value="F:nucleotide binding"/>
    <property type="evidence" value="ECO:0007669"/>
    <property type="project" value="InterPro"/>
</dbReference>
<evidence type="ECO:0000256" key="2">
    <source>
        <dbReference type="ARBA" id="ARBA00012417"/>
    </source>
</evidence>
<evidence type="ECO:0000313" key="10">
    <source>
        <dbReference type="EMBL" id="QHU09490.1"/>
    </source>
</evidence>
<dbReference type="SMART" id="SM00486">
    <property type="entry name" value="POLBc"/>
    <property type="match status" value="1"/>
</dbReference>
<reference evidence="10" key="1">
    <citation type="journal article" date="2020" name="Nature">
        <title>Giant virus diversity and host interactions through global metagenomics.</title>
        <authorList>
            <person name="Schulz F."/>
            <person name="Roux S."/>
            <person name="Paez-Espino D."/>
            <person name="Jungbluth S."/>
            <person name="Walsh D.A."/>
            <person name="Denef V.J."/>
            <person name="McMahon K.D."/>
            <person name="Konstantinidis K.T."/>
            <person name="Eloe-Fadrosh E.A."/>
            <person name="Kyrpides N.C."/>
            <person name="Woyke T."/>
        </authorList>
    </citation>
    <scope>NUCLEOTIDE SEQUENCE</scope>
    <source>
        <strain evidence="10">GVMAG-S-1101164-105</strain>
    </source>
</reference>
<feature type="domain" description="DNA-directed DNA polymerase family B exonuclease" evidence="9">
    <location>
        <begin position="183"/>
        <end position="269"/>
    </location>
</feature>
<dbReference type="AlphaFoldDB" id="A0A6C0JXQ5"/>
<organism evidence="10">
    <name type="scientific">viral metagenome</name>
    <dbReference type="NCBI Taxonomy" id="1070528"/>
    <lineage>
        <taxon>unclassified sequences</taxon>
        <taxon>metagenomes</taxon>
        <taxon>organismal metagenomes</taxon>
    </lineage>
</organism>
<dbReference type="GO" id="GO:0003677">
    <property type="term" value="F:DNA binding"/>
    <property type="evidence" value="ECO:0007669"/>
    <property type="project" value="UniProtKB-KW"/>
</dbReference>
<dbReference type="GO" id="GO:0003887">
    <property type="term" value="F:DNA-directed DNA polymerase activity"/>
    <property type="evidence" value="ECO:0007669"/>
    <property type="project" value="UniProtKB-KW"/>
</dbReference>
<dbReference type="InterPro" id="IPR017964">
    <property type="entry name" value="DNA-dir_DNA_pol_B_CS"/>
</dbReference>